<dbReference type="InterPro" id="IPR038175">
    <property type="entry name" value="CBM21_dom_sf"/>
</dbReference>
<dbReference type="Proteomes" id="UP000694523">
    <property type="component" value="Unplaced"/>
</dbReference>
<dbReference type="GO" id="GO:0005979">
    <property type="term" value="P:regulation of glycogen biosynthetic process"/>
    <property type="evidence" value="ECO:0007669"/>
    <property type="project" value="TreeGrafter"/>
</dbReference>
<dbReference type="PROSITE" id="PS51159">
    <property type="entry name" value="CBM21"/>
    <property type="match status" value="1"/>
</dbReference>
<dbReference type="AlphaFoldDB" id="A0A8C6UX36"/>
<dbReference type="GO" id="GO:0008157">
    <property type="term" value="F:protein phosphatase 1 binding"/>
    <property type="evidence" value="ECO:0007669"/>
    <property type="project" value="TreeGrafter"/>
</dbReference>
<dbReference type="InterPro" id="IPR005036">
    <property type="entry name" value="CBM21_dom"/>
</dbReference>
<feature type="domain" description="CBM21" evidence="2">
    <location>
        <begin position="132"/>
        <end position="241"/>
    </location>
</feature>
<dbReference type="Ensembl" id="ENSNMLT00000045216.1">
    <property type="protein sequence ID" value="ENSNMLP00000040657.1"/>
    <property type="gene ID" value="ENSNMLG00000024954.1"/>
</dbReference>
<organism evidence="3 4">
    <name type="scientific">Neogobius melanostomus</name>
    <name type="common">round goby</name>
    <dbReference type="NCBI Taxonomy" id="47308"/>
    <lineage>
        <taxon>Eukaryota</taxon>
        <taxon>Metazoa</taxon>
        <taxon>Chordata</taxon>
        <taxon>Craniata</taxon>
        <taxon>Vertebrata</taxon>
        <taxon>Euteleostomi</taxon>
        <taxon>Actinopterygii</taxon>
        <taxon>Neopterygii</taxon>
        <taxon>Teleostei</taxon>
        <taxon>Neoteleostei</taxon>
        <taxon>Acanthomorphata</taxon>
        <taxon>Gobiaria</taxon>
        <taxon>Gobiiformes</taxon>
        <taxon>Gobioidei</taxon>
        <taxon>Gobiidae</taxon>
        <taxon>Benthophilinae</taxon>
        <taxon>Neogobiini</taxon>
        <taxon>Neogobius</taxon>
    </lineage>
</organism>
<evidence type="ECO:0000259" key="2">
    <source>
        <dbReference type="PROSITE" id="PS51159"/>
    </source>
</evidence>
<reference evidence="3" key="1">
    <citation type="submission" date="2025-08" db="UniProtKB">
        <authorList>
            <consortium name="Ensembl"/>
        </authorList>
    </citation>
    <scope>IDENTIFICATION</scope>
</reference>
<evidence type="ECO:0000313" key="3">
    <source>
        <dbReference type="Ensembl" id="ENSNMLP00000040657.1"/>
    </source>
</evidence>
<name>A0A8C6UX36_9GOBI</name>
<reference evidence="3" key="2">
    <citation type="submission" date="2025-09" db="UniProtKB">
        <authorList>
            <consortium name="Ensembl"/>
        </authorList>
    </citation>
    <scope>IDENTIFICATION</scope>
</reference>
<dbReference type="Pfam" id="PF03370">
    <property type="entry name" value="CBM_21"/>
    <property type="match status" value="1"/>
</dbReference>
<accession>A0A8C6UX36</accession>
<protein>
    <submittedName>
        <fullName evidence="3">Si:dkey-242g16.2</fullName>
    </submittedName>
</protein>
<dbReference type="PANTHER" id="PTHR12307:SF15">
    <property type="entry name" value="PROTEIN PHOSPHATASE 1 REGULATORY SUBUNIT 3C"/>
    <property type="match status" value="1"/>
</dbReference>
<dbReference type="InterPro" id="IPR050782">
    <property type="entry name" value="PP1_regulatory_subunit_3"/>
</dbReference>
<dbReference type="PANTHER" id="PTHR12307">
    <property type="entry name" value="PROTEIN PHOSPHATASE 1 REGULATORY SUBUNIT"/>
    <property type="match status" value="1"/>
</dbReference>
<dbReference type="GO" id="GO:2001069">
    <property type="term" value="F:glycogen binding"/>
    <property type="evidence" value="ECO:0007669"/>
    <property type="project" value="TreeGrafter"/>
</dbReference>
<feature type="region of interest" description="Disordered" evidence="1">
    <location>
        <begin position="1"/>
        <end position="46"/>
    </location>
</feature>
<evidence type="ECO:0000256" key="1">
    <source>
        <dbReference type="SAM" id="MobiDB-lite"/>
    </source>
</evidence>
<dbReference type="Gene3D" id="2.60.40.2440">
    <property type="entry name" value="Carbohydrate binding type-21 domain"/>
    <property type="match status" value="1"/>
</dbReference>
<sequence length="306" mass="34411">MLCLHTPPLIRSGDGGKPPVNPLTSSYTLHRPSSPSPTPASPSEPRSCFRRDHWGLKKRVSFADAKGLALTAVRLFIPDAAASSSPACHSPLPSAVIRKFQAKQEVVPAARKPPYKLRLAFTQPSLDFKVFMSRQFEVGVQLESCSVTEHCLSGRVRVSQFGLEQTVYVRISFDSWRSHYDIPCTFLHKQRFASVETDIYSFELSLPMNLDPTHGIEFSVSSRTNDGALWDDRRGKNYKIHVEKDSMEQFDAFVMCNCSKLLLFNTKGCYGFSMCVDGFYLNWFDAKLSLCFIKIGLYNRLPSSTS</sequence>
<keyword evidence="4" id="KW-1185">Reference proteome</keyword>
<evidence type="ECO:0000313" key="4">
    <source>
        <dbReference type="Proteomes" id="UP000694523"/>
    </source>
</evidence>
<proteinExistence type="predicted"/>
<dbReference type="GO" id="GO:0000164">
    <property type="term" value="C:protein phosphatase type 1 complex"/>
    <property type="evidence" value="ECO:0007669"/>
    <property type="project" value="TreeGrafter"/>
</dbReference>